<proteinExistence type="predicted"/>
<dbReference type="InterPro" id="IPR011935">
    <property type="entry name" value="CHP02231"/>
</dbReference>
<evidence type="ECO:0000313" key="2">
    <source>
        <dbReference type="EMBL" id="SCM70272.1"/>
    </source>
</evidence>
<dbReference type="PANTHER" id="PTHR31005">
    <property type="entry name" value="DUF4139 DOMAIN-CONTAINING PROTEIN"/>
    <property type="match status" value="1"/>
</dbReference>
<reference evidence="2" key="1">
    <citation type="submission" date="2016-08" db="EMBL/GenBank/DDBJ databases">
        <authorList>
            <person name="Seilhamer J.J."/>
        </authorList>
    </citation>
    <scope>NUCLEOTIDE SEQUENCE</scope>
    <source>
        <strain evidence="2">86-1</strain>
    </source>
</reference>
<dbReference type="PANTHER" id="PTHR31005:SF8">
    <property type="entry name" value="DUF4139 DOMAIN-CONTAINING PROTEIN"/>
    <property type="match status" value="1"/>
</dbReference>
<protein>
    <recommendedName>
        <fullName evidence="1">DUF4139 domain-containing protein</fullName>
    </recommendedName>
</protein>
<name>A0A212KYA9_9BACT</name>
<gene>
    <name evidence="2" type="ORF">KL86DES1_10303</name>
</gene>
<accession>A0A212KYA9</accession>
<dbReference type="EMBL" id="FMJC01000001">
    <property type="protein sequence ID" value="SCM70272.1"/>
    <property type="molecule type" value="Genomic_DNA"/>
</dbReference>
<dbReference type="Pfam" id="PF13598">
    <property type="entry name" value="DUF4139"/>
    <property type="match status" value="1"/>
</dbReference>
<sequence length="530" mass="58445">MHKWKNLQDPFRRCNFSDSARILVLSLLVTLMATGGAWAVPGKIAATAPTSPVSVILSPSGGQVQVEETLPVVMNDDMGVLSFVLPGGAEDLQINVPGHVIARWTTFPQALERKGHLAAMREDLTTEINEVNGRLAALKAQLALWQSPPVSSSYQDLVQREKRQEGAIPGLIIEQANLVSRLETLRQQLDQLPLSPEMGQRVTIALRKPIKDKNLKVTYSYQLQNCGWRPVYSFDAKTGNGKSNETAVRLMAEIWQLSGIDWQNAQITLISRGEGPREPAKLRKWVVDSQATPAPMPAPVARQAAGRAMMMAADADAAPMAPPVVHDSSAVFARWSLAVRGLPEGRSRLLIVEDMWKTSLQWLARPTTGDSRVWLMGKYTLPAEQSWPDGSAEFCVDGQGVGQGFFTPRGGEATLYFGPDPRVHINVIVNSRRRGESGFLEKSRTWTWAWTYVLTNTHKNPVSVRLERPMPMIVDQGVTVTYNDAPPSQQVPDEQMLLWNVDVPGDGKAEVKHSVTITSSKEIPMISDIP</sequence>
<organism evidence="2">
    <name type="scientific">uncultured Desulfovibrio sp</name>
    <dbReference type="NCBI Taxonomy" id="167968"/>
    <lineage>
        <taxon>Bacteria</taxon>
        <taxon>Pseudomonadati</taxon>
        <taxon>Thermodesulfobacteriota</taxon>
        <taxon>Desulfovibrionia</taxon>
        <taxon>Desulfovibrionales</taxon>
        <taxon>Desulfovibrionaceae</taxon>
        <taxon>Desulfovibrio</taxon>
        <taxon>environmental samples</taxon>
    </lineage>
</organism>
<dbReference type="AlphaFoldDB" id="A0A212KYA9"/>
<evidence type="ECO:0000259" key="1">
    <source>
        <dbReference type="Pfam" id="PF13598"/>
    </source>
</evidence>
<feature type="domain" description="DUF4139" evidence="1">
    <location>
        <begin position="217"/>
        <end position="518"/>
    </location>
</feature>
<dbReference type="InterPro" id="IPR037291">
    <property type="entry name" value="DUF4139"/>
</dbReference>